<comment type="caution">
    <text evidence="2">The sequence shown here is derived from an EMBL/GenBank/DDBJ whole genome shotgun (WGS) entry which is preliminary data.</text>
</comment>
<dbReference type="PANTHER" id="PTHR30336:SF20">
    <property type="entry name" value="DUF218 DOMAIN-CONTAINING PROTEIN"/>
    <property type="match status" value="1"/>
</dbReference>
<accession>A0A4D4J8P8</accession>
<dbReference type="OrthoDB" id="9782395at2"/>
<feature type="domain" description="DUF218" evidence="1">
    <location>
        <begin position="51"/>
        <end position="197"/>
    </location>
</feature>
<dbReference type="AlphaFoldDB" id="A0A4D4J8P8"/>
<name>A0A4D4J8P8_9PSEU</name>
<reference evidence="3" key="1">
    <citation type="submission" date="2019-04" db="EMBL/GenBank/DDBJ databases">
        <title>Draft genome sequence of Pseudonocardiaceae bacterium SL3-2-4.</title>
        <authorList>
            <person name="Ningsih F."/>
            <person name="Yokota A."/>
            <person name="Sakai Y."/>
            <person name="Nanatani K."/>
            <person name="Yabe S."/>
            <person name="Oetari A."/>
            <person name="Sjamsuridzal W."/>
        </authorList>
    </citation>
    <scope>NUCLEOTIDE SEQUENCE [LARGE SCALE GENOMIC DNA]</scope>
    <source>
        <strain evidence="3">SL3-2-4</strain>
    </source>
</reference>
<evidence type="ECO:0000313" key="2">
    <source>
        <dbReference type="EMBL" id="GDY31390.1"/>
    </source>
</evidence>
<dbReference type="CDD" id="cd06259">
    <property type="entry name" value="YdcF-like"/>
    <property type="match status" value="1"/>
</dbReference>
<dbReference type="Gene3D" id="3.40.50.620">
    <property type="entry name" value="HUPs"/>
    <property type="match status" value="1"/>
</dbReference>
<sequence>MSKRSPSPGFRLRRYVLRLLLGSVLVAAVVVGGTAVRVWQVARTDDRQRADTAVVLGAAQYDGRPSDVLRARLQHAKQLYDTGVVRYLVTVGGRKQGDAYTEAEAGMRWLISQGVPKDRVLAVEEGSDTLRSLRAVAAAVRPRGWRTTVLVSDPWHSLRARTMADDSGLVAWTSPTHSGPIVQTRDTQMRYILRETAALLYYRVTRAPADDIGTGLG</sequence>
<dbReference type="EMBL" id="BJFL01000014">
    <property type="protein sequence ID" value="GDY31390.1"/>
    <property type="molecule type" value="Genomic_DNA"/>
</dbReference>
<gene>
    <name evidence="2" type="ORF">GTS_30230</name>
</gene>
<dbReference type="InterPro" id="IPR051599">
    <property type="entry name" value="Cell_Envelope_Assoc"/>
</dbReference>
<dbReference type="RefSeq" id="WP_137814471.1">
    <property type="nucleotide sequence ID" value="NZ_BJFL01000014.1"/>
</dbReference>
<dbReference type="InterPro" id="IPR003848">
    <property type="entry name" value="DUF218"/>
</dbReference>
<dbReference type="InterPro" id="IPR014729">
    <property type="entry name" value="Rossmann-like_a/b/a_fold"/>
</dbReference>
<dbReference type="PANTHER" id="PTHR30336">
    <property type="entry name" value="INNER MEMBRANE PROTEIN, PROBABLE PERMEASE"/>
    <property type="match status" value="1"/>
</dbReference>
<evidence type="ECO:0000259" key="1">
    <source>
        <dbReference type="Pfam" id="PF02698"/>
    </source>
</evidence>
<proteinExistence type="predicted"/>
<keyword evidence="3" id="KW-1185">Reference proteome</keyword>
<dbReference type="Pfam" id="PF02698">
    <property type="entry name" value="DUF218"/>
    <property type="match status" value="1"/>
</dbReference>
<dbReference type="Proteomes" id="UP000298860">
    <property type="component" value="Unassembled WGS sequence"/>
</dbReference>
<dbReference type="GO" id="GO:0005886">
    <property type="term" value="C:plasma membrane"/>
    <property type="evidence" value="ECO:0007669"/>
    <property type="project" value="TreeGrafter"/>
</dbReference>
<protein>
    <submittedName>
        <fullName evidence="2">Membrane protein</fullName>
    </submittedName>
</protein>
<organism evidence="2 3">
    <name type="scientific">Gandjariella thermophila</name>
    <dbReference type="NCBI Taxonomy" id="1931992"/>
    <lineage>
        <taxon>Bacteria</taxon>
        <taxon>Bacillati</taxon>
        <taxon>Actinomycetota</taxon>
        <taxon>Actinomycetes</taxon>
        <taxon>Pseudonocardiales</taxon>
        <taxon>Pseudonocardiaceae</taxon>
        <taxon>Gandjariella</taxon>
    </lineage>
</organism>
<evidence type="ECO:0000313" key="3">
    <source>
        <dbReference type="Proteomes" id="UP000298860"/>
    </source>
</evidence>